<feature type="domain" description="PH" evidence="2">
    <location>
        <begin position="74"/>
        <end position="177"/>
    </location>
</feature>
<dbReference type="SMART" id="SM00233">
    <property type="entry name" value="PH"/>
    <property type="match status" value="2"/>
</dbReference>
<dbReference type="PANTHER" id="PTHR22902:SF27">
    <property type="entry name" value="PLECKSTRIN HOMOLOGY DOMAIN-CONTAINING FAMILY A MEMBER 3"/>
    <property type="match status" value="1"/>
</dbReference>
<keyword evidence="1" id="KW-0597">Phosphoprotein</keyword>
<dbReference type="PROSITE" id="PS50003">
    <property type="entry name" value="PH_DOMAIN"/>
    <property type="match status" value="2"/>
</dbReference>
<accession>A0AAD5LY52</accession>
<dbReference type="Pfam" id="PF00169">
    <property type="entry name" value="PH"/>
    <property type="match status" value="2"/>
</dbReference>
<dbReference type="EMBL" id="JAKCXM010000299">
    <property type="protein sequence ID" value="KAJ0396347.1"/>
    <property type="molecule type" value="Genomic_DNA"/>
</dbReference>
<evidence type="ECO:0000259" key="2">
    <source>
        <dbReference type="PROSITE" id="PS50003"/>
    </source>
</evidence>
<dbReference type="GO" id="GO:0005769">
    <property type="term" value="C:early endosome"/>
    <property type="evidence" value="ECO:0007669"/>
    <property type="project" value="TreeGrafter"/>
</dbReference>
<dbReference type="InterPro" id="IPR011993">
    <property type="entry name" value="PH-like_dom_sf"/>
</dbReference>
<gene>
    <name evidence="3" type="ORF">P43SY_008648</name>
</gene>
<evidence type="ECO:0000313" key="4">
    <source>
        <dbReference type="Proteomes" id="UP001209570"/>
    </source>
</evidence>
<dbReference type="InterPro" id="IPR045188">
    <property type="entry name" value="Boi1/Boi2-like"/>
</dbReference>
<dbReference type="AlphaFoldDB" id="A0AAD5LY52"/>
<dbReference type="PANTHER" id="PTHR22902">
    <property type="entry name" value="SESQUIPEDALIAN"/>
    <property type="match status" value="1"/>
</dbReference>
<name>A0AAD5LY52_PYTIN</name>
<keyword evidence="4" id="KW-1185">Reference proteome</keyword>
<protein>
    <recommendedName>
        <fullName evidence="2">PH domain-containing protein</fullName>
    </recommendedName>
</protein>
<dbReference type="Gene3D" id="2.30.29.30">
    <property type="entry name" value="Pleckstrin-homology domain (PH domain)/Phosphotyrosine-binding domain (PTB)"/>
    <property type="match status" value="2"/>
</dbReference>
<dbReference type="GO" id="GO:0005802">
    <property type="term" value="C:trans-Golgi network"/>
    <property type="evidence" value="ECO:0007669"/>
    <property type="project" value="TreeGrafter"/>
</dbReference>
<dbReference type="GO" id="GO:0007032">
    <property type="term" value="P:endosome organization"/>
    <property type="evidence" value="ECO:0007669"/>
    <property type="project" value="TreeGrafter"/>
</dbReference>
<dbReference type="Proteomes" id="UP001209570">
    <property type="component" value="Unassembled WGS sequence"/>
</dbReference>
<dbReference type="InterPro" id="IPR001849">
    <property type="entry name" value="PH_domain"/>
</dbReference>
<evidence type="ECO:0000256" key="1">
    <source>
        <dbReference type="ARBA" id="ARBA00022553"/>
    </source>
</evidence>
<proteinExistence type="predicted"/>
<dbReference type="CDD" id="cd00821">
    <property type="entry name" value="PH"/>
    <property type="match status" value="2"/>
</dbReference>
<evidence type="ECO:0000313" key="3">
    <source>
        <dbReference type="EMBL" id="KAJ0396347.1"/>
    </source>
</evidence>
<dbReference type="GO" id="GO:0042147">
    <property type="term" value="P:retrograde transport, endosome to Golgi"/>
    <property type="evidence" value="ECO:0007669"/>
    <property type="project" value="TreeGrafter"/>
</dbReference>
<comment type="caution">
    <text evidence="3">The sequence shown here is derived from an EMBL/GenBank/DDBJ whole genome shotgun (WGS) entry which is preliminary data.</text>
</comment>
<dbReference type="SUPFAM" id="SSF50729">
    <property type="entry name" value="PH domain-like"/>
    <property type="match status" value="2"/>
</dbReference>
<sequence length="315" mass="34787">MEVSSHAPSLAPYFGDAKASFDEDDATNPLTFSQLAPAAAEPTVVVPTGRSRHGAHGPGRMTALLKIPTLQLRGPAFYGWLWKKGSSFKTWKKRFFLLHGRTLTYYEQACVVHSKDFGTRCLELPSKGGLRVASASLTDATEFGIQIQSSSGRVLYVQAGDHGSRMEWLHVLQQASNRTSIDMAGRSTTLSEVGVLAPSEVETPAELLTVPSSSTVSSDEDDVGPTDMQGWLAVRSSLTGFKRRFITLIDGHLTITSNERSRRAQDVKHEVISVTRWTGHEFGLHICLDRHKELFVHAASREERHQWEDALRNCA</sequence>
<dbReference type="GO" id="GO:0001881">
    <property type="term" value="P:receptor recycling"/>
    <property type="evidence" value="ECO:0007669"/>
    <property type="project" value="TreeGrafter"/>
</dbReference>
<dbReference type="GO" id="GO:0005829">
    <property type="term" value="C:cytosol"/>
    <property type="evidence" value="ECO:0007669"/>
    <property type="project" value="GOC"/>
</dbReference>
<reference evidence="3" key="1">
    <citation type="submission" date="2021-12" db="EMBL/GenBank/DDBJ databases">
        <title>Prjna785345.</title>
        <authorList>
            <person name="Rujirawat T."/>
            <person name="Krajaejun T."/>
        </authorList>
    </citation>
    <scope>NUCLEOTIDE SEQUENCE</scope>
    <source>
        <strain evidence="3">Pi057C3</strain>
    </source>
</reference>
<organism evidence="3 4">
    <name type="scientific">Pythium insidiosum</name>
    <name type="common">Pythiosis disease agent</name>
    <dbReference type="NCBI Taxonomy" id="114742"/>
    <lineage>
        <taxon>Eukaryota</taxon>
        <taxon>Sar</taxon>
        <taxon>Stramenopiles</taxon>
        <taxon>Oomycota</taxon>
        <taxon>Peronosporomycetes</taxon>
        <taxon>Pythiales</taxon>
        <taxon>Pythiaceae</taxon>
        <taxon>Pythium</taxon>
    </lineage>
</organism>
<feature type="domain" description="PH" evidence="2">
    <location>
        <begin position="225"/>
        <end position="315"/>
    </location>
</feature>
<dbReference type="GO" id="GO:0055037">
    <property type="term" value="C:recycling endosome"/>
    <property type="evidence" value="ECO:0007669"/>
    <property type="project" value="TreeGrafter"/>
</dbReference>